<organism evidence="1 2">
    <name type="scientific">Atlantisia rogersi</name>
    <name type="common">Inaccessible Island rail</name>
    <dbReference type="NCBI Taxonomy" id="2478892"/>
    <lineage>
        <taxon>Eukaryota</taxon>
        <taxon>Metazoa</taxon>
        <taxon>Chordata</taxon>
        <taxon>Craniata</taxon>
        <taxon>Vertebrata</taxon>
        <taxon>Euteleostomi</taxon>
        <taxon>Archelosauria</taxon>
        <taxon>Archosauria</taxon>
        <taxon>Dinosauria</taxon>
        <taxon>Saurischia</taxon>
        <taxon>Theropoda</taxon>
        <taxon>Coelurosauria</taxon>
        <taxon>Aves</taxon>
        <taxon>Neognathae</taxon>
        <taxon>Neoaves</taxon>
        <taxon>Gruiformes</taxon>
        <taxon>Rallidae</taxon>
        <taxon>Atlantisia</taxon>
    </lineage>
</organism>
<dbReference type="PANTHER" id="PTHR47079">
    <property type="entry name" value="REGULATOR OF G-PROTEIN SIGNALING PROTEIN-LIKE"/>
    <property type="match status" value="1"/>
</dbReference>
<reference evidence="1 2" key="1">
    <citation type="submission" date="2019-09" db="EMBL/GenBank/DDBJ databases">
        <title>Bird 10,000 Genomes (B10K) Project - Family phase.</title>
        <authorList>
            <person name="Zhang G."/>
        </authorList>
    </citation>
    <scope>NUCLEOTIDE SEQUENCE [LARGE SCALE GENOMIC DNA]</scope>
    <source>
        <strain evidence="1">OUT-0055</strain>
        <tissue evidence="1">Blood</tissue>
    </source>
</reference>
<dbReference type="Proteomes" id="UP000518911">
    <property type="component" value="Unassembled WGS sequence"/>
</dbReference>
<dbReference type="PANTHER" id="PTHR47079:SF1">
    <property type="entry name" value="REGULATOR OF G-PROTEIN SIGNALING PROTEIN-LIKE"/>
    <property type="match status" value="1"/>
</dbReference>
<dbReference type="EMBL" id="VZUJ01074913">
    <property type="protein sequence ID" value="NXV76244.1"/>
    <property type="molecule type" value="Genomic_DNA"/>
</dbReference>
<feature type="non-terminal residue" evidence="1">
    <location>
        <position position="81"/>
    </location>
</feature>
<name>A0A7L3WIG1_9GRUI</name>
<dbReference type="InterPro" id="IPR053282">
    <property type="entry name" value="RGS_domain-containing"/>
</dbReference>
<dbReference type="AlphaFoldDB" id="A0A7L3WIG1"/>
<dbReference type="OrthoDB" id="9644022at2759"/>
<keyword evidence="2" id="KW-1185">Reference proteome</keyword>
<evidence type="ECO:0000313" key="2">
    <source>
        <dbReference type="Proteomes" id="UP000518911"/>
    </source>
</evidence>
<protein>
    <submittedName>
        <fullName evidence="1">RGSL protein</fullName>
    </submittedName>
</protein>
<evidence type="ECO:0000313" key="1">
    <source>
        <dbReference type="EMBL" id="NXV76244.1"/>
    </source>
</evidence>
<feature type="non-terminal residue" evidence="1">
    <location>
        <position position="1"/>
    </location>
</feature>
<proteinExistence type="predicted"/>
<accession>A0A7L3WIG1</accession>
<gene>
    <name evidence="1" type="primary">Rgsl1</name>
    <name evidence="1" type="ORF">ATLROG_R04375</name>
</gene>
<sequence length="81" mass="9371">LFNRQLITVNFLVDDLRFYLEITKFSRLADTVEALAACNMQSAMEVAFLKRKIAIISKLFLNSNIPPKLRVRCWGLPRKAE</sequence>
<comment type="caution">
    <text evidence="1">The sequence shown here is derived from an EMBL/GenBank/DDBJ whole genome shotgun (WGS) entry which is preliminary data.</text>
</comment>